<gene>
    <name evidence="5" type="ORF">SSE37_21980</name>
</gene>
<proteinExistence type="predicted"/>
<dbReference type="InterPro" id="IPR050107">
    <property type="entry name" value="ABC_carbohydrate_import_ATPase"/>
</dbReference>
<comment type="caution">
    <text evidence="5">The sequence shown here is derived from an EMBL/GenBank/DDBJ whole genome shotgun (WGS) entry which is preliminary data.</text>
</comment>
<reference evidence="5 6" key="1">
    <citation type="submission" date="2006-06" db="EMBL/GenBank/DDBJ databases">
        <authorList>
            <person name="Moran M.A."/>
            <person name="Ferriera S."/>
            <person name="Johnson J."/>
            <person name="Kravitz S."/>
            <person name="Beeson K."/>
            <person name="Sutton G."/>
            <person name="Rogers Y.-H."/>
            <person name="Friedman R."/>
            <person name="Frazier M."/>
            <person name="Venter J.C."/>
        </authorList>
    </citation>
    <scope>NUCLEOTIDE SEQUENCE [LARGE SCALE GENOMIC DNA]</scope>
    <source>
        <strain evidence="5 6">E-37</strain>
    </source>
</reference>
<keyword evidence="2 5" id="KW-0067">ATP-binding</keyword>
<evidence type="ECO:0000313" key="5">
    <source>
        <dbReference type="EMBL" id="EBA07513.1"/>
    </source>
</evidence>
<keyword evidence="6" id="KW-1185">Reference proteome</keyword>
<evidence type="ECO:0000256" key="3">
    <source>
        <dbReference type="SAM" id="MobiDB-lite"/>
    </source>
</evidence>
<name>A3K5X4_SAGS3</name>
<dbReference type="Gene3D" id="3.40.50.300">
    <property type="entry name" value="P-loop containing nucleotide triphosphate hydrolases"/>
    <property type="match status" value="1"/>
</dbReference>
<dbReference type="CDD" id="cd03216">
    <property type="entry name" value="ABC_Carb_Monos_I"/>
    <property type="match status" value="1"/>
</dbReference>
<dbReference type="InterPro" id="IPR027417">
    <property type="entry name" value="P-loop_NTPase"/>
</dbReference>
<dbReference type="GO" id="GO:0016887">
    <property type="term" value="F:ATP hydrolysis activity"/>
    <property type="evidence" value="ECO:0007669"/>
    <property type="project" value="InterPro"/>
</dbReference>
<sequence>MRPGRVPLDADRIEPAPGTSEAGADREDQTNMSLIELKGITKSFGAIHALNGIDLTIQPGEAVGLMGDNGAGKSTLMKIIAGNFSPTAGKILIEGKPVHMTRPIEARENGIEIVYQDLALCDNLTAAANVFLGREISTGVWPFRKLDYQAMYAKAGELFGELKSETRPRDLVKQMSGGQRQAVAIARTRLSDPKLVLMDEPTAAISVRQVKEVLALIKRLKDTGHAVILVSHRMPDVFDVCDRVAVLRRGTKVADKRITETTPEEVTGLIIGAIEAA</sequence>
<evidence type="ECO:0000256" key="1">
    <source>
        <dbReference type="ARBA" id="ARBA00022741"/>
    </source>
</evidence>
<feature type="domain" description="ABC transporter" evidence="4">
    <location>
        <begin position="35"/>
        <end position="274"/>
    </location>
</feature>
<dbReference type="EMBL" id="AAYA01000009">
    <property type="protein sequence ID" value="EBA07513.1"/>
    <property type="molecule type" value="Genomic_DNA"/>
</dbReference>
<feature type="region of interest" description="Disordered" evidence="3">
    <location>
        <begin position="1"/>
        <end position="30"/>
    </location>
</feature>
<evidence type="ECO:0000256" key="2">
    <source>
        <dbReference type="ARBA" id="ARBA00022840"/>
    </source>
</evidence>
<dbReference type="InterPro" id="IPR003593">
    <property type="entry name" value="AAA+_ATPase"/>
</dbReference>
<dbReference type="PANTHER" id="PTHR43790">
    <property type="entry name" value="CARBOHYDRATE TRANSPORT ATP-BINDING PROTEIN MG119-RELATED"/>
    <property type="match status" value="1"/>
</dbReference>
<evidence type="ECO:0000313" key="6">
    <source>
        <dbReference type="Proteomes" id="UP000005713"/>
    </source>
</evidence>
<dbReference type="eggNOG" id="COG1129">
    <property type="taxonomic scope" value="Bacteria"/>
</dbReference>
<dbReference type="Pfam" id="PF00005">
    <property type="entry name" value="ABC_tran"/>
    <property type="match status" value="1"/>
</dbReference>
<dbReference type="PANTHER" id="PTHR43790:SF8">
    <property type="entry name" value="SUGAR ABC TRANSPORTER ATP-BINDING PROTEIN"/>
    <property type="match status" value="1"/>
</dbReference>
<dbReference type="SMART" id="SM00382">
    <property type="entry name" value="AAA"/>
    <property type="match status" value="1"/>
</dbReference>
<dbReference type="PROSITE" id="PS50893">
    <property type="entry name" value="ABC_TRANSPORTER_2"/>
    <property type="match status" value="1"/>
</dbReference>
<accession>A3K5X4</accession>
<evidence type="ECO:0000259" key="4">
    <source>
        <dbReference type="PROSITE" id="PS50893"/>
    </source>
</evidence>
<keyword evidence="1" id="KW-0547">Nucleotide-binding</keyword>
<dbReference type="SUPFAM" id="SSF52540">
    <property type="entry name" value="P-loop containing nucleoside triphosphate hydrolases"/>
    <property type="match status" value="1"/>
</dbReference>
<dbReference type="GO" id="GO:0005524">
    <property type="term" value="F:ATP binding"/>
    <property type="evidence" value="ECO:0007669"/>
    <property type="project" value="UniProtKB-KW"/>
</dbReference>
<dbReference type="Proteomes" id="UP000005713">
    <property type="component" value="Unassembled WGS sequence"/>
</dbReference>
<dbReference type="InterPro" id="IPR003439">
    <property type="entry name" value="ABC_transporter-like_ATP-bd"/>
</dbReference>
<dbReference type="AlphaFoldDB" id="A3K5X4"/>
<organism evidence="5 6">
    <name type="scientific">Sagittula stellata (strain ATCC 700073 / DSM 11524 / E-37)</name>
    <dbReference type="NCBI Taxonomy" id="388399"/>
    <lineage>
        <taxon>Bacteria</taxon>
        <taxon>Pseudomonadati</taxon>
        <taxon>Pseudomonadota</taxon>
        <taxon>Alphaproteobacteria</taxon>
        <taxon>Rhodobacterales</taxon>
        <taxon>Roseobacteraceae</taxon>
        <taxon>Sagittula</taxon>
    </lineage>
</organism>
<protein>
    <submittedName>
        <fullName evidence="5">Probable sugar ABC transporter, ATP-binding protein</fullName>
    </submittedName>
</protein>